<gene>
    <name evidence="2" type="ORF">ODALV1_LOCUS9771</name>
</gene>
<proteinExistence type="predicted"/>
<evidence type="ECO:0000313" key="2">
    <source>
        <dbReference type="EMBL" id="CAL8097880.1"/>
    </source>
</evidence>
<dbReference type="CDD" id="cd18186">
    <property type="entry name" value="BTB_POZ_ZBTB_KLHL-like"/>
    <property type="match status" value="1"/>
</dbReference>
<name>A0ABP1QIR5_9HEXA</name>
<comment type="caution">
    <text evidence="2">The sequence shown here is derived from an EMBL/GenBank/DDBJ whole genome shotgun (WGS) entry which is preliminary data.</text>
</comment>
<evidence type="ECO:0000259" key="1">
    <source>
        <dbReference type="PROSITE" id="PS50097"/>
    </source>
</evidence>
<sequence>MDLLMPGRPIKNTRRNVFVTSDNNNTISKAQYGHEVNSVWVLDNWEIEFEALKSRAECFISLGNGLKLRLFLKDVCTIVGELKTEYLSLCVTASHIKNLDIGIKVSLEVGYLGAVDVGSGASRSQRLLEELNYPFDFLLAEEAPVIEIKNVNDHHEQVVIDKFLPLSITKAYNTQFPFTTQFKKPKTLKFGITAKLLKHAVSESVYQGSKHSNLPIARDFMLMLRNEENYSDIKLETKERFIVNAHKFILAARSPVFRAQIEKRMKMNDYNGVISVDMDIKTLEVVVTWMYSGEFHENPEIKLEDVLRAAVVYELKELLDILDKKMIQICTVENMLHLMQTAKTFKLSEASKNIAEFIKTNVDKMVV</sequence>
<reference evidence="2 3" key="1">
    <citation type="submission" date="2024-08" db="EMBL/GenBank/DDBJ databases">
        <authorList>
            <person name="Cucini C."/>
            <person name="Frati F."/>
        </authorList>
    </citation>
    <scope>NUCLEOTIDE SEQUENCE [LARGE SCALE GENOMIC DNA]</scope>
</reference>
<dbReference type="Gene3D" id="3.30.710.10">
    <property type="entry name" value="Potassium Channel Kv1.1, Chain A"/>
    <property type="match status" value="1"/>
</dbReference>
<dbReference type="PROSITE" id="PS50097">
    <property type="entry name" value="BTB"/>
    <property type="match status" value="1"/>
</dbReference>
<dbReference type="SMART" id="SM00225">
    <property type="entry name" value="BTB"/>
    <property type="match status" value="1"/>
</dbReference>
<dbReference type="EMBL" id="CAXLJM020000030">
    <property type="protein sequence ID" value="CAL8097880.1"/>
    <property type="molecule type" value="Genomic_DNA"/>
</dbReference>
<accession>A0ABP1QIR5</accession>
<dbReference type="InterPro" id="IPR011333">
    <property type="entry name" value="SKP1/BTB/POZ_sf"/>
</dbReference>
<dbReference type="InterPro" id="IPR000210">
    <property type="entry name" value="BTB/POZ_dom"/>
</dbReference>
<dbReference type="SUPFAM" id="SSF54695">
    <property type="entry name" value="POZ domain"/>
    <property type="match status" value="1"/>
</dbReference>
<organism evidence="2 3">
    <name type="scientific">Orchesella dallaii</name>
    <dbReference type="NCBI Taxonomy" id="48710"/>
    <lineage>
        <taxon>Eukaryota</taxon>
        <taxon>Metazoa</taxon>
        <taxon>Ecdysozoa</taxon>
        <taxon>Arthropoda</taxon>
        <taxon>Hexapoda</taxon>
        <taxon>Collembola</taxon>
        <taxon>Entomobryomorpha</taxon>
        <taxon>Entomobryoidea</taxon>
        <taxon>Orchesellidae</taxon>
        <taxon>Orchesellinae</taxon>
        <taxon>Orchesella</taxon>
    </lineage>
</organism>
<keyword evidence="3" id="KW-1185">Reference proteome</keyword>
<dbReference type="Proteomes" id="UP001642540">
    <property type="component" value="Unassembled WGS sequence"/>
</dbReference>
<dbReference type="PANTHER" id="PTHR24413">
    <property type="entry name" value="SPECKLE-TYPE POZ PROTEIN"/>
    <property type="match status" value="1"/>
</dbReference>
<feature type="domain" description="BTB" evidence="1">
    <location>
        <begin position="231"/>
        <end position="299"/>
    </location>
</feature>
<evidence type="ECO:0000313" key="3">
    <source>
        <dbReference type="Proteomes" id="UP001642540"/>
    </source>
</evidence>
<protein>
    <recommendedName>
        <fullName evidence="1">BTB domain-containing protein</fullName>
    </recommendedName>
</protein>
<dbReference type="Pfam" id="PF00651">
    <property type="entry name" value="BTB"/>
    <property type="match status" value="1"/>
</dbReference>